<dbReference type="GeneID" id="96777901"/>
<evidence type="ECO:0000313" key="2">
    <source>
        <dbReference type="Proteomes" id="UP000433181"/>
    </source>
</evidence>
<accession>A0A6I2UGT9</accession>
<name>A0A6I2UGT9_9FIRM</name>
<organism evidence="1 2">
    <name type="scientific">Anaerovibrio slackiae</name>
    <dbReference type="NCBI Taxonomy" id="2652309"/>
    <lineage>
        <taxon>Bacteria</taxon>
        <taxon>Bacillati</taxon>
        <taxon>Bacillota</taxon>
        <taxon>Negativicutes</taxon>
        <taxon>Selenomonadales</taxon>
        <taxon>Selenomonadaceae</taxon>
        <taxon>Anaerovibrio</taxon>
    </lineage>
</organism>
<dbReference type="AlphaFoldDB" id="A0A6I2UGT9"/>
<evidence type="ECO:0000313" key="1">
    <source>
        <dbReference type="EMBL" id="MSU07986.1"/>
    </source>
</evidence>
<proteinExistence type="predicted"/>
<gene>
    <name evidence="1" type="ORF">FYJ84_03145</name>
</gene>
<dbReference type="NCBIfam" id="TIGR03309">
    <property type="entry name" value="matur_yqeB"/>
    <property type="match status" value="1"/>
</dbReference>
<comment type="caution">
    <text evidence="1">The sequence shown here is derived from an EMBL/GenBank/DDBJ whole genome shotgun (WGS) entry which is preliminary data.</text>
</comment>
<dbReference type="Proteomes" id="UP000433181">
    <property type="component" value="Unassembled WGS sequence"/>
</dbReference>
<dbReference type="InterPro" id="IPR017695">
    <property type="entry name" value="Se-dep_Mo_hydrolase_YqeB"/>
</dbReference>
<keyword evidence="2" id="KW-1185">Reference proteome</keyword>
<dbReference type="RefSeq" id="WP_154406082.1">
    <property type="nucleotide sequence ID" value="NZ_JAQXJM010000178.1"/>
</dbReference>
<dbReference type="EMBL" id="VUNR01000004">
    <property type="protein sequence ID" value="MSU07986.1"/>
    <property type="molecule type" value="Genomic_DNA"/>
</dbReference>
<sequence length="279" mass="30676">MKKLVVIRGGGELATGIAHRLYNTGYQVLMLEKEYPSAIRRSIVFAEAVYEGEKKVERLTCYKAAHLSEAEKMLKDGKLVIMVDPEAACLSRLKPRILVDAIYAKRNMGTSKDMADFTIAIGPGFTAGKDVNCVVETTRGHNLGRLIYEGQALPEKETIEVRALMRASHSINAPCDGYLEAGHPLSYIVKKNETIAKLHMDGGHVFEIKAPVEGVLRGLLHDGCPVRTGLKIAEIDPSTMPTNCVTISAKSRCISGSVLEAILMWENANVKKSRLPWKK</sequence>
<protein>
    <submittedName>
        <fullName evidence="1">EF2563 family selenium-dependent molybdenum hydroxylase system protein</fullName>
    </submittedName>
</protein>
<reference evidence="1 2" key="1">
    <citation type="submission" date="2019-08" db="EMBL/GenBank/DDBJ databases">
        <title>In-depth cultivation of the pig gut microbiome towards novel bacterial diversity and tailored functional studies.</title>
        <authorList>
            <person name="Wylensek D."/>
            <person name="Hitch T.C.A."/>
            <person name="Clavel T."/>
        </authorList>
    </citation>
    <scope>NUCLEOTIDE SEQUENCE [LARGE SCALE GENOMIC DNA]</scope>
    <source>
        <strain evidence="1 2">WCA-693-APC-5D-A</strain>
    </source>
</reference>